<dbReference type="PANTHER" id="PTHR21666:SF291">
    <property type="entry name" value="STAGE II SPORULATION PROTEIN Q"/>
    <property type="match status" value="1"/>
</dbReference>
<feature type="domain" description="M23ase beta-sheet core" evidence="2">
    <location>
        <begin position="204"/>
        <end position="298"/>
    </location>
</feature>
<evidence type="ECO:0000313" key="4">
    <source>
        <dbReference type="Proteomes" id="UP000283255"/>
    </source>
</evidence>
<dbReference type="Proteomes" id="UP000283255">
    <property type="component" value="Unassembled WGS sequence"/>
</dbReference>
<evidence type="ECO:0000313" key="3">
    <source>
        <dbReference type="EMBL" id="RJG50042.1"/>
    </source>
</evidence>
<reference evidence="3 4" key="1">
    <citation type="submission" date="2018-09" db="EMBL/GenBank/DDBJ databases">
        <authorList>
            <person name="Wang F."/>
        </authorList>
    </citation>
    <scope>NUCLEOTIDE SEQUENCE [LARGE SCALE GENOMIC DNA]</scope>
    <source>
        <strain evidence="3 4">PLHSC7-2</strain>
    </source>
</reference>
<evidence type="ECO:0000256" key="1">
    <source>
        <dbReference type="SAM" id="Phobius"/>
    </source>
</evidence>
<dbReference type="RefSeq" id="WP_119909688.1">
    <property type="nucleotide sequence ID" value="NZ_QZCH01000003.1"/>
</dbReference>
<organism evidence="3 4">
    <name type="scientific">Motilimonas pumila</name>
    <dbReference type="NCBI Taxonomy" id="2303987"/>
    <lineage>
        <taxon>Bacteria</taxon>
        <taxon>Pseudomonadati</taxon>
        <taxon>Pseudomonadota</taxon>
        <taxon>Gammaproteobacteria</taxon>
        <taxon>Alteromonadales</taxon>
        <taxon>Alteromonadales genera incertae sedis</taxon>
        <taxon>Motilimonas</taxon>
    </lineage>
</organism>
<protein>
    <submittedName>
        <fullName evidence="3">M23 family metallopeptidase</fullName>
    </submittedName>
</protein>
<name>A0A418YI53_9GAMM</name>
<comment type="caution">
    <text evidence="3">The sequence shown here is derived from an EMBL/GenBank/DDBJ whole genome shotgun (WGS) entry which is preliminary data.</text>
</comment>
<dbReference type="InterPro" id="IPR011055">
    <property type="entry name" value="Dup_hybrid_motif"/>
</dbReference>
<dbReference type="SUPFAM" id="SSF51261">
    <property type="entry name" value="Duplicated hybrid motif"/>
    <property type="match status" value="1"/>
</dbReference>
<dbReference type="OrthoDB" id="9805070at2"/>
<dbReference type="Gene3D" id="2.70.70.10">
    <property type="entry name" value="Glucose Permease (Domain IIA)"/>
    <property type="match status" value="1"/>
</dbReference>
<keyword evidence="1" id="KW-0812">Transmembrane</keyword>
<dbReference type="InterPro" id="IPR016047">
    <property type="entry name" value="M23ase_b-sheet_dom"/>
</dbReference>
<evidence type="ECO:0000259" key="2">
    <source>
        <dbReference type="Pfam" id="PF01551"/>
    </source>
</evidence>
<dbReference type="CDD" id="cd12797">
    <property type="entry name" value="M23_peptidase"/>
    <property type="match status" value="1"/>
</dbReference>
<keyword evidence="4" id="KW-1185">Reference proteome</keyword>
<gene>
    <name evidence="3" type="ORF">D1Z90_05210</name>
</gene>
<dbReference type="Pfam" id="PF01551">
    <property type="entry name" value="Peptidase_M23"/>
    <property type="match status" value="1"/>
</dbReference>
<sequence length="307" mass="33801">MSVTVIYAGQKHRHSMVIKLKWIWFFLVTFALITGLLGHRLYKSYTATLMQYKVASLTDNKAIESEQISQLKRQSDQQLVLLATKVGELQAQVNRLNALGGRLAQEADLGNGEFDFDAPLPVGGPVTSELVMNVDLRTLTQQIDEVANELRNNEEQMYLLESVLLSHHISDNSYIYGLPVAGGQAWVTSLFGVRKDPFTGKASYHKGVDIAGRSGLDITATGAGIVSWAGHRKGYGKLVEINHGDGYVTRYAHAKSVTVAEGDVVKRGDKVAVMGSTGRSTGPHVHYEVIKDGQQVNPRRYIYRKAS</sequence>
<dbReference type="GO" id="GO:0004222">
    <property type="term" value="F:metalloendopeptidase activity"/>
    <property type="evidence" value="ECO:0007669"/>
    <property type="project" value="TreeGrafter"/>
</dbReference>
<feature type="transmembrane region" description="Helical" evidence="1">
    <location>
        <begin position="22"/>
        <end position="42"/>
    </location>
</feature>
<proteinExistence type="predicted"/>
<keyword evidence="1" id="KW-1133">Transmembrane helix</keyword>
<dbReference type="EMBL" id="QZCH01000003">
    <property type="protein sequence ID" value="RJG50042.1"/>
    <property type="molecule type" value="Genomic_DNA"/>
</dbReference>
<reference evidence="3 4" key="2">
    <citation type="submission" date="2019-01" db="EMBL/GenBank/DDBJ databases">
        <title>Motilimonas pumilus sp. nov., isolated from the gut of sea cucumber (Apostichopus japonicus).</title>
        <authorList>
            <person name="Wang F.-Q."/>
            <person name="Ren L.-H."/>
            <person name="Lin Y.-W."/>
            <person name="Sun G.-H."/>
            <person name="Du Z.-J."/>
            <person name="Zhao J.-X."/>
            <person name="Liu X.-J."/>
            <person name="Liu L.-J."/>
        </authorList>
    </citation>
    <scope>NUCLEOTIDE SEQUENCE [LARGE SCALE GENOMIC DNA]</scope>
    <source>
        <strain evidence="3 4">PLHSC7-2</strain>
    </source>
</reference>
<dbReference type="FunFam" id="2.70.70.10:FF:000006">
    <property type="entry name" value="M23 family peptidase"/>
    <property type="match status" value="1"/>
</dbReference>
<accession>A0A418YI53</accession>
<dbReference type="AlphaFoldDB" id="A0A418YI53"/>
<dbReference type="InterPro" id="IPR050570">
    <property type="entry name" value="Cell_wall_metabolism_enzyme"/>
</dbReference>
<keyword evidence="1" id="KW-0472">Membrane</keyword>
<dbReference type="PANTHER" id="PTHR21666">
    <property type="entry name" value="PEPTIDASE-RELATED"/>
    <property type="match status" value="1"/>
</dbReference>